<dbReference type="InterPro" id="IPR024775">
    <property type="entry name" value="DinB-like"/>
</dbReference>
<keyword evidence="3" id="KW-1185">Reference proteome</keyword>
<dbReference type="Gene3D" id="1.20.120.450">
    <property type="entry name" value="dinb family like domain"/>
    <property type="match status" value="1"/>
</dbReference>
<dbReference type="Proteomes" id="UP000315131">
    <property type="component" value="Unassembled WGS sequence"/>
</dbReference>
<evidence type="ECO:0000313" key="2">
    <source>
        <dbReference type="EMBL" id="TRO64108.1"/>
    </source>
</evidence>
<dbReference type="Pfam" id="PF12867">
    <property type="entry name" value="DinB_2"/>
    <property type="match status" value="1"/>
</dbReference>
<evidence type="ECO:0000313" key="3">
    <source>
        <dbReference type="Proteomes" id="UP000315131"/>
    </source>
</evidence>
<reference evidence="2 3" key="1">
    <citation type="submission" date="2019-06" db="EMBL/GenBank/DDBJ databases">
        <title>Gramella sabulilitoris sp. nov., isolated from a marine sand.</title>
        <authorList>
            <person name="Yoon J.-H."/>
        </authorList>
    </citation>
    <scope>NUCLEOTIDE SEQUENCE [LARGE SCALE GENOMIC DNA]</scope>
    <source>
        <strain evidence="2 3">HSMS-1</strain>
    </source>
</reference>
<feature type="domain" description="DinB-like" evidence="1">
    <location>
        <begin position="47"/>
        <end position="160"/>
    </location>
</feature>
<protein>
    <submittedName>
        <fullName evidence="2">DinB family protein</fullName>
    </submittedName>
</protein>
<dbReference type="OrthoDB" id="1439983at2"/>
<dbReference type="AlphaFoldDB" id="A0A550HZW0"/>
<gene>
    <name evidence="2" type="ORF">FGM01_11415</name>
</gene>
<dbReference type="EMBL" id="VHSF01000003">
    <property type="protein sequence ID" value="TRO64108.1"/>
    <property type="molecule type" value="Genomic_DNA"/>
</dbReference>
<organism evidence="2 3">
    <name type="scientific">Christiangramia sabulilitoris</name>
    <dbReference type="NCBI Taxonomy" id="2583991"/>
    <lineage>
        <taxon>Bacteria</taxon>
        <taxon>Pseudomonadati</taxon>
        <taxon>Bacteroidota</taxon>
        <taxon>Flavobacteriia</taxon>
        <taxon>Flavobacteriales</taxon>
        <taxon>Flavobacteriaceae</taxon>
        <taxon>Christiangramia</taxon>
    </lineage>
</organism>
<evidence type="ECO:0000259" key="1">
    <source>
        <dbReference type="Pfam" id="PF12867"/>
    </source>
</evidence>
<dbReference type="SUPFAM" id="SSF109854">
    <property type="entry name" value="DinB/YfiT-like putative metalloenzymes"/>
    <property type="match status" value="1"/>
</dbReference>
<sequence>MEKNTELENWLRGPVPGVNRLLQPAAHAFLQSKEEASVYLKDFPIHLLWITPAGRASLGFHLQHIAGVTDRLITYSQGMELTKEQFDQFRREGEPNNKITPEQLLMNLEQSIQNALEHLKNIEEDELLDTVEIGRKKIPSTRIGVLFHAAEHSQRHIGQMLVTISVLKEGLF</sequence>
<dbReference type="RefSeq" id="WP_143411305.1">
    <property type="nucleotide sequence ID" value="NZ_VHSF01000003.1"/>
</dbReference>
<proteinExistence type="predicted"/>
<dbReference type="InterPro" id="IPR034660">
    <property type="entry name" value="DinB/YfiT-like"/>
</dbReference>
<accession>A0A550HZW0</accession>
<comment type="caution">
    <text evidence="2">The sequence shown here is derived from an EMBL/GenBank/DDBJ whole genome shotgun (WGS) entry which is preliminary data.</text>
</comment>
<name>A0A550HZW0_9FLAO</name>